<keyword evidence="4" id="KW-1185">Reference proteome</keyword>
<dbReference type="Gene3D" id="3.90.180.10">
    <property type="entry name" value="Medium-chain alcohol dehydrogenases, catalytic domain"/>
    <property type="match status" value="1"/>
</dbReference>
<comment type="caution">
    <text evidence="3">The sequence shown here is derived from an EMBL/GenBank/DDBJ whole genome shotgun (WGS) entry which is preliminary data.</text>
</comment>
<proteinExistence type="predicted"/>
<dbReference type="Pfam" id="PF00107">
    <property type="entry name" value="ADH_zinc_N"/>
    <property type="match status" value="1"/>
</dbReference>
<dbReference type="EMBL" id="WLYK01000001">
    <property type="protein sequence ID" value="MTD12812.1"/>
    <property type="molecule type" value="Genomic_DNA"/>
</dbReference>
<dbReference type="Gene3D" id="3.40.50.720">
    <property type="entry name" value="NAD(P)-binding Rossmann-like Domain"/>
    <property type="match status" value="1"/>
</dbReference>
<feature type="region of interest" description="Disordered" evidence="1">
    <location>
        <begin position="1"/>
        <end position="23"/>
    </location>
</feature>
<reference evidence="3 4" key="1">
    <citation type="submission" date="2019-11" db="EMBL/GenBank/DDBJ databases">
        <authorList>
            <person name="Jiang L.-Q."/>
        </authorList>
    </citation>
    <scope>NUCLEOTIDE SEQUENCE [LARGE SCALE GENOMIC DNA]</scope>
    <source>
        <strain evidence="3 4">YIM 132087</strain>
    </source>
</reference>
<sequence length="418" mass="44360">MRAAVVTRFDSPPDPGQWPEPHPDEGEVVVEVMAAALHPRVRSQADGSHYTSTDELPLVPGVDGVGRDPDGAMRYFVLPDTILGSMAERTIIDPRRSVVLPVGADPVRIAAAMNPAMSSWVALRRRIDIEPSGSVLVLGATGSAGRMAVQIARHLGVERVVAAGRDPGRLALLADLGADEVVTLGVDDLGAVAGDVDVVLDYVWGVPTAEAMRSIVTGRSDRSRPLVWVEIGATAGPVAAIPSAALRAARLQIVGSGQGSVPTRDIVDELSDLAEFVMGEELRVEARAVPLGLVGKVWNEPTTDRVVLVPRPLQVRRLRVPGEHGRDRRAGTASSAADPRLALGDGPAAEWSCHGRCTRALRLVAEWVGDPQRHCRRAVHRGRRRACVPGVAGVDGHAAAAVGQVDERVRLMPDVSRC</sequence>
<dbReference type="InterPro" id="IPR036291">
    <property type="entry name" value="NAD(P)-bd_dom_sf"/>
</dbReference>
<gene>
    <name evidence="3" type="ORF">GIS00_02485</name>
</gene>
<dbReference type="SUPFAM" id="SSF50129">
    <property type="entry name" value="GroES-like"/>
    <property type="match status" value="1"/>
</dbReference>
<evidence type="ECO:0000256" key="1">
    <source>
        <dbReference type="SAM" id="MobiDB-lite"/>
    </source>
</evidence>
<feature type="region of interest" description="Disordered" evidence="1">
    <location>
        <begin position="321"/>
        <end position="341"/>
    </location>
</feature>
<protein>
    <submittedName>
        <fullName evidence="3">Zinc-binding dehydrogenase</fullName>
    </submittedName>
</protein>
<feature type="compositionally biased region" description="Basic and acidic residues" evidence="1">
    <location>
        <begin position="321"/>
        <end position="330"/>
    </location>
</feature>
<dbReference type="InterPro" id="IPR013149">
    <property type="entry name" value="ADH-like_C"/>
</dbReference>
<dbReference type="PANTHER" id="PTHR43677">
    <property type="entry name" value="SHORT-CHAIN DEHYDROGENASE/REDUCTASE"/>
    <property type="match status" value="1"/>
</dbReference>
<accession>A0A7K1FFC4</accession>
<dbReference type="PANTHER" id="PTHR43677:SF11">
    <property type="entry name" value="ZINC-CONTAINING ALCOHOL DEHYDROGENASE"/>
    <property type="match status" value="1"/>
</dbReference>
<feature type="domain" description="Alcohol dehydrogenase-like C-terminal" evidence="2">
    <location>
        <begin position="145"/>
        <end position="206"/>
    </location>
</feature>
<evidence type="ECO:0000259" key="2">
    <source>
        <dbReference type="Pfam" id="PF00107"/>
    </source>
</evidence>
<dbReference type="InterPro" id="IPR051397">
    <property type="entry name" value="Zn-ADH-like_protein"/>
</dbReference>
<dbReference type="AlphaFoldDB" id="A0A7K1FFC4"/>
<organism evidence="3 4">
    <name type="scientific">Nakamurella alba</name>
    <dbReference type="NCBI Taxonomy" id="2665158"/>
    <lineage>
        <taxon>Bacteria</taxon>
        <taxon>Bacillati</taxon>
        <taxon>Actinomycetota</taxon>
        <taxon>Actinomycetes</taxon>
        <taxon>Nakamurellales</taxon>
        <taxon>Nakamurellaceae</taxon>
        <taxon>Nakamurella</taxon>
    </lineage>
</organism>
<evidence type="ECO:0000313" key="3">
    <source>
        <dbReference type="EMBL" id="MTD12812.1"/>
    </source>
</evidence>
<dbReference type="Proteomes" id="UP000460221">
    <property type="component" value="Unassembled WGS sequence"/>
</dbReference>
<evidence type="ECO:0000313" key="4">
    <source>
        <dbReference type="Proteomes" id="UP000460221"/>
    </source>
</evidence>
<dbReference type="InterPro" id="IPR011032">
    <property type="entry name" value="GroES-like_sf"/>
</dbReference>
<dbReference type="GO" id="GO:0016491">
    <property type="term" value="F:oxidoreductase activity"/>
    <property type="evidence" value="ECO:0007669"/>
    <property type="project" value="TreeGrafter"/>
</dbReference>
<name>A0A7K1FFC4_9ACTN</name>
<dbReference type="SUPFAM" id="SSF51735">
    <property type="entry name" value="NAD(P)-binding Rossmann-fold domains"/>
    <property type="match status" value="1"/>
</dbReference>